<evidence type="ECO:0000256" key="2">
    <source>
        <dbReference type="ARBA" id="ARBA00022448"/>
    </source>
</evidence>
<dbReference type="PANTHER" id="PTHR32024:SF1">
    <property type="entry name" value="KTR SYSTEM POTASSIUM UPTAKE PROTEIN B"/>
    <property type="match status" value="1"/>
</dbReference>
<evidence type="ECO:0000256" key="3">
    <source>
        <dbReference type="ARBA" id="ARBA00022475"/>
    </source>
</evidence>
<name>A0ABV7N6Z0_9STAP</name>
<feature type="transmembrane region" description="Helical" evidence="10">
    <location>
        <begin position="12"/>
        <end position="34"/>
    </location>
</feature>
<keyword evidence="9 10" id="KW-0472">Membrane</keyword>
<evidence type="ECO:0000256" key="5">
    <source>
        <dbReference type="ARBA" id="ARBA00022692"/>
    </source>
</evidence>
<feature type="transmembrane region" description="Helical" evidence="10">
    <location>
        <begin position="128"/>
        <end position="145"/>
    </location>
</feature>
<proteinExistence type="predicted"/>
<accession>A0ABV7N6Z0</accession>
<comment type="subcellular location">
    <subcellularLocation>
        <location evidence="1">Cell membrane</location>
        <topology evidence="1">Multi-pass membrane protein</topology>
    </subcellularLocation>
</comment>
<feature type="transmembrane region" description="Helical" evidence="10">
    <location>
        <begin position="343"/>
        <end position="367"/>
    </location>
</feature>
<keyword evidence="12" id="KW-1185">Reference proteome</keyword>
<evidence type="ECO:0000256" key="9">
    <source>
        <dbReference type="ARBA" id="ARBA00023136"/>
    </source>
</evidence>
<dbReference type="RefSeq" id="WP_380653376.1">
    <property type="nucleotide sequence ID" value="NZ_JBHRVQ010000001.1"/>
</dbReference>
<evidence type="ECO:0000313" key="12">
    <source>
        <dbReference type="Proteomes" id="UP001595637"/>
    </source>
</evidence>
<protein>
    <submittedName>
        <fullName evidence="11">TrkH family potassium uptake protein</fullName>
    </submittedName>
</protein>
<evidence type="ECO:0000313" key="11">
    <source>
        <dbReference type="EMBL" id="MFC3388228.1"/>
    </source>
</evidence>
<gene>
    <name evidence="11" type="ORF">ACFOEO_06570</name>
</gene>
<evidence type="ECO:0000256" key="8">
    <source>
        <dbReference type="ARBA" id="ARBA00023065"/>
    </source>
</evidence>
<feature type="transmembrane region" description="Helical" evidence="10">
    <location>
        <begin position="73"/>
        <end position="97"/>
    </location>
</feature>
<dbReference type="PANTHER" id="PTHR32024">
    <property type="entry name" value="TRK SYSTEM POTASSIUM UPTAKE PROTEIN TRKG-RELATED"/>
    <property type="match status" value="1"/>
</dbReference>
<reference evidence="12" key="1">
    <citation type="journal article" date="2019" name="Int. J. Syst. Evol. Microbiol.">
        <title>The Global Catalogue of Microorganisms (GCM) 10K type strain sequencing project: providing services to taxonomists for standard genome sequencing and annotation.</title>
        <authorList>
            <consortium name="The Broad Institute Genomics Platform"/>
            <consortium name="The Broad Institute Genome Sequencing Center for Infectious Disease"/>
            <person name="Wu L."/>
            <person name="Ma J."/>
        </authorList>
    </citation>
    <scope>NUCLEOTIDE SEQUENCE [LARGE SCALE GENOMIC DNA]</scope>
    <source>
        <strain evidence="12">CCM 7756</strain>
    </source>
</reference>
<dbReference type="Proteomes" id="UP001595637">
    <property type="component" value="Unassembled WGS sequence"/>
</dbReference>
<feature type="transmembrane region" description="Helical" evidence="10">
    <location>
        <begin position="40"/>
        <end position="61"/>
    </location>
</feature>
<dbReference type="Pfam" id="PF02386">
    <property type="entry name" value="TrkH"/>
    <property type="match status" value="1"/>
</dbReference>
<evidence type="ECO:0000256" key="7">
    <source>
        <dbReference type="ARBA" id="ARBA00022989"/>
    </source>
</evidence>
<feature type="transmembrane region" description="Helical" evidence="10">
    <location>
        <begin position="223"/>
        <end position="244"/>
    </location>
</feature>
<keyword evidence="3" id="KW-1003">Cell membrane</keyword>
<evidence type="ECO:0000256" key="4">
    <source>
        <dbReference type="ARBA" id="ARBA00022538"/>
    </source>
</evidence>
<dbReference type="InterPro" id="IPR003445">
    <property type="entry name" value="Cat_transpt"/>
</dbReference>
<feature type="transmembrane region" description="Helical" evidence="10">
    <location>
        <begin position="188"/>
        <end position="211"/>
    </location>
</feature>
<keyword evidence="7 10" id="KW-1133">Transmembrane helix</keyword>
<evidence type="ECO:0000256" key="1">
    <source>
        <dbReference type="ARBA" id="ARBA00004651"/>
    </source>
</evidence>
<keyword evidence="2" id="KW-0813">Transport</keyword>
<feature type="transmembrane region" description="Helical" evidence="10">
    <location>
        <begin position="403"/>
        <end position="423"/>
    </location>
</feature>
<dbReference type="EMBL" id="JBHRVQ010000001">
    <property type="protein sequence ID" value="MFC3388228.1"/>
    <property type="molecule type" value="Genomic_DNA"/>
</dbReference>
<feature type="transmembrane region" description="Helical" evidence="10">
    <location>
        <begin position="157"/>
        <end position="176"/>
    </location>
</feature>
<keyword evidence="5 10" id="KW-0812">Transmembrane</keyword>
<keyword evidence="6" id="KW-0630">Potassium</keyword>
<feature type="transmembrane region" description="Helical" evidence="10">
    <location>
        <begin position="290"/>
        <end position="323"/>
    </location>
</feature>
<evidence type="ECO:0000256" key="6">
    <source>
        <dbReference type="ARBA" id="ARBA00022958"/>
    </source>
</evidence>
<comment type="caution">
    <text evidence="11">The sequence shown here is derived from an EMBL/GenBank/DDBJ whole genome shotgun (WGS) entry which is preliminary data.</text>
</comment>
<evidence type="ECO:0000256" key="10">
    <source>
        <dbReference type="SAM" id="Phobius"/>
    </source>
</evidence>
<keyword evidence="4" id="KW-0633">Potassium transport</keyword>
<organism evidence="11 12">
    <name type="scientific">Salinicoccus sesuvii</name>
    <dbReference type="NCBI Taxonomy" id="868281"/>
    <lineage>
        <taxon>Bacteria</taxon>
        <taxon>Bacillati</taxon>
        <taxon>Bacillota</taxon>
        <taxon>Bacilli</taxon>
        <taxon>Bacillales</taxon>
        <taxon>Staphylococcaceae</taxon>
        <taxon>Salinicoccus</taxon>
    </lineage>
</organism>
<sequence>MKKIKYLTFNPSQLLVAVFFLFIIFGSILLMLPFSTIGTISYIDALFTATSAMTVTGLVVVDTGSDFTIFGQIVILALIQAGGLGIMSFAVMIYMALGRKVGFKRRIEIKQALNQSSLDGVLELVKSLFIYSFIIEFFAMMILAIRWVPEFGWVEGLYYSLFHSISAFNNAGFSIWSDSLMVYVGDPIINLIITFLFITGGIGFTVLIDLWHKRSYRRLTLHSKLMIVGTLIVNVGAMLVFFVLEYQNPNTLGTLTSWKDQLWASYFQAVTPRTAGFNTLDISSLNDSTITMMLLLMFIGAGSASTGGGIKLTSFLILVLSIIPLLQQKSQINIGRRSIKPAIIFRALSISILSVLLILTAIFILTISEDAPFIKIVFEVVSAFGTVGLSMGITAELSPLGKLIIIFVMFFGKLGPLNLAFSLSKPKQDKVRYPAADILTG</sequence>
<keyword evidence="8" id="KW-0406">Ion transport</keyword>
<dbReference type="NCBIfam" id="TIGR00933">
    <property type="entry name" value="2a38"/>
    <property type="match status" value="1"/>
</dbReference>
<dbReference type="InterPro" id="IPR004772">
    <property type="entry name" value="TrkH"/>
</dbReference>